<feature type="signal peptide" evidence="1">
    <location>
        <begin position="1"/>
        <end position="21"/>
    </location>
</feature>
<dbReference type="RefSeq" id="WP_039647446.1">
    <property type="nucleotide sequence ID" value="NZ_JXBL01000001.1"/>
</dbReference>
<feature type="domain" description="Tll0287-like" evidence="2">
    <location>
        <begin position="23"/>
        <end position="185"/>
    </location>
</feature>
<name>A0A0C1TWC0_9BACT</name>
<organism evidence="3 4">
    <name type="scientific">Geobacter soli</name>
    <dbReference type="NCBI Taxonomy" id="1510391"/>
    <lineage>
        <taxon>Bacteria</taxon>
        <taxon>Pseudomonadati</taxon>
        <taxon>Thermodesulfobacteriota</taxon>
        <taxon>Desulfuromonadia</taxon>
        <taxon>Geobacterales</taxon>
        <taxon>Geobacteraceae</taxon>
        <taxon>Geobacter</taxon>
    </lineage>
</organism>
<evidence type="ECO:0000313" key="4">
    <source>
        <dbReference type="Proteomes" id="UP000031433"/>
    </source>
</evidence>
<keyword evidence="4" id="KW-1185">Reference proteome</keyword>
<gene>
    <name evidence="3" type="ORF">SE37_14295</name>
</gene>
<dbReference type="Proteomes" id="UP000031433">
    <property type="component" value="Unassembled WGS sequence"/>
</dbReference>
<comment type="caution">
    <text evidence="3">The sequence shown here is derived from an EMBL/GenBank/DDBJ whole genome shotgun (WGS) entry which is preliminary data.</text>
</comment>
<dbReference type="AlphaFoldDB" id="A0A0C1TWC0"/>
<reference evidence="3 4" key="1">
    <citation type="submission" date="2015-01" db="EMBL/GenBank/DDBJ databases">
        <title>Genome sequence of the anaerobic bacterium Geobacter soli GSS01, a dissimilatory Fe(III) reducer from soil.</title>
        <authorList>
            <person name="Yang G."/>
            <person name="Zhou S."/>
        </authorList>
    </citation>
    <scope>NUCLEOTIDE SEQUENCE [LARGE SCALE GENOMIC DNA]</scope>
    <source>
        <strain evidence="3 4">GSS01</strain>
    </source>
</reference>
<evidence type="ECO:0000256" key="1">
    <source>
        <dbReference type="SAM" id="SignalP"/>
    </source>
</evidence>
<proteinExistence type="predicted"/>
<dbReference type="EMBL" id="JXBL01000001">
    <property type="protein sequence ID" value="KIE43713.1"/>
    <property type="molecule type" value="Genomic_DNA"/>
</dbReference>
<dbReference type="Gene3D" id="3.30.450.290">
    <property type="match status" value="1"/>
</dbReference>
<feature type="chain" id="PRO_5002139558" evidence="1">
    <location>
        <begin position="22"/>
        <end position="187"/>
    </location>
</feature>
<dbReference type="InterPro" id="IPR021796">
    <property type="entry name" value="Tll0287-like_dom"/>
</dbReference>
<dbReference type="Pfam" id="PF11845">
    <property type="entry name" value="Tll0287-like"/>
    <property type="match status" value="1"/>
</dbReference>
<evidence type="ECO:0000259" key="2">
    <source>
        <dbReference type="Pfam" id="PF11845"/>
    </source>
</evidence>
<sequence>MKRMLATCLFATLVGTLPAFGAEGDAVARARMAADRLSATLRERVMTVMKEKGPAEAVKVCFAEAQKLTAELARTEHLSIRRTSLRIRNPANSPDPFERSALERLAAMKEQGSLPGEMIVPARVGGKQVLRYVKPILVQPGCLVCHGAEDSIPPEVKTHLQARYPGDRATGFAAGDLRGIVSVVVDE</sequence>
<protein>
    <submittedName>
        <fullName evidence="3">Cytochrome C</fullName>
    </submittedName>
</protein>
<accession>A0A0C1TWC0</accession>
<keyword evidence="1" id="KW-0732">Signal</keyword>
<evidence type="ECO:0000313" key="3">
    <source>
        <dbReference type="EMBL" id="KIE43713.1"/>
    </source>
</evidence>